<accession>A0AAD7DV15</accession>
<dbReference type="AlphaFoldDB" id="A0AAD7DV15"/>
<dbReference type="Proteomes" id="UP001221757">
    <property type="component" value="Unassembled WGS sequence"/>
</dbReference>
<comment type="caution">
    <text evidence="2">The sequence shown here is derived from an EMBL/GenBank/DDBJ whole genome shotgun (WGS) entry which is preliminary data.</text>
</comment>
<gene>
    <name evidence="2" type="ORF">B0H17DRAFT_1129468</name>
</gene>
<proteinExistence type="predicted"/>
<evidence type="ECO:0000313" key="3">
    <source>
        <dbReference type="Proteomes" id="UP001221757"/>
    </source>
</evidence>
<name>A0AAD7DV15_MYCRO</name>
<reference evidence="2" key="1">
    <citation type="submission" date="2023-03" db="EMBL/GenBank/DDBJ databases">
        <title>Massive genome expansion in bonnet fungi (Mycena s.s.) driven by repeated elements and novel gene families across ecological guilds.</title>
        <authorList>
            <consortium name="Lawrence Berkeley National Laboratory"/>
            <person name="Harder C.B."/>
            <person name="Miyauchi S."/>
            <person name="Viragh M."/>
            <person name="Kuo A."/>
            <person name="Thoen E."/>
            <person name="Andreopoulos B."/>
            <person name="Lu D."/>
            <person name="Skrede I."/>
            <person name="Drula E."/>
            <person name="Henrissat B."/>
            <person name="Morin E."/>
            <person name="Kohler A."/>
            <person name="Barry K."/>
            <person name="LaButti K."/>
            <person name="Morin E."/>
            <person name="Salamov A."/>
            <person name="Lipzen A."/>
            <person name="Mereny Z."/>
            <person name="Hegedus B."/>
            <person name="Baldrian P."/>
            <person name="Stursova M."/>
            <person name="Weitz H."/>
            <person name="Taylor A."/>
            <person name="Grigoriev I.V."/>
            <person name="Nagy L.G."/>
            <person name="Martin F."/>
            <person name="Kauserud H."/>
        </authorList>
    </citation>
    <scope>NUCLEOTIDE SEQUENCE</scope>
    <source>
        <strain evidence="2">CBHHK067</strain>
    </source>
</reference>
<protein>
    <recommendedName>
        <fullName evidence="1">F-box domain-containing protein</fullName>
    </recommendedName>
</protein>
<organism evidence="2 3">
    <name type="scientific">Mycena rosella</name>
    <name type="common">Pink bonnet</name>
    <name type="synonym">Agaricus rosellus</name>
    <dbReference type="NCBI Taxonomy" id="1033263"/>
    <lineage>
        <taxon>Eukaryota</taxon>
        <taxon>Fungi</taxon>
        <taxon>Dikarya</taxon>
        <taxon>Basidiomycota</taxon>
        <taxon>Agaricomycotina</taxon>
        <taxon>Agaricomycetes</taxon>
        <taxon>Agaricomycetidae</taxon>
        <taxon>Agaricales</taxon>
        <taxon>Marasmiineae</taxon>
        <taxon>Mycenaceae</taxon>
        <taxon>Mycena</taxon>
    </lineage>
</organism>
<dbReference type="InterPro" id="IPR036047">
    <property type="entry name" value="F-box-like_dom_sf"/>
</dbReference>
<evidence type="ECO:0000313" key="2">
    <source>
        <dbReference type="EMBL" id="KAJ7698914.1"/>
    </source>
</evidence>
<feature type="domain" description="F-box" evidence="1">
    <location>
        <begin position="124"/>
        <end position="178"/>
    </location>
</feature>
<dbReference type="Gene3D" id="1.20.1280.50">
    <property type="match status" value="1"/>
</dbReference>
<dbReference type="EMBL" id="JARKIE010000024">
    <property type="protein sequence ID" value="KAJ7698914.1"/>
    <property type="molecule type" value="Genomic_DNA"/>
</dbReference>
<keyword evidence="3" id="KW-1185">Reference proteome</keyword>
<sequence>MQNLEASQVQQISVENFEASLMVHVYHPLSMAHNPLTTHNTGPMGVPTQNSIDNHFRCLLLGWTPHIFTPQETHTARLEGLQYMLVAQQIREAYKDISPQNLPAEVQTQLIFAERSYKIRYFRTFPINNLPTEIITDILCFVVWASIHHPIDTRLHITWTCRQWRQIALADLTLWNDIWFHGSDAWGHESWPWAWFNQAHQAPLDIHIDTTRDHSNSVNNLTDDINSVTKFSGNDNTLHLLLRVLHKLPTIRILIIDVDDWKSLIQVFSVLGIPGSGGFQV</sequence>
<dbReference type="SUPFAM" id="SSF81383">
    <property type="entry name" value="F-box domain"/>
    <property type="match status" value="1"/>
</dbReference>
<dbReference type="InterPro" id="IPR001810">
    <property type="entry name" value="F-box_dom"/>
</dbReference>
<dbReference type="PROSITE" id="PS50181">
    <property type="entry name" value="FBOX"/>
    <property type="match status" value="1"/>
</dbReference>
<evidence type="ECO:0000259" key="1">
    <source>
        <dbReference type="PROSITE" id="PS50181"/>
    </source>
</evidence>